<dbReference type="HOGENOM" id="CLU_099037_4_1_2"/>
<dbReference type="NCBIfam" id="TIGR00142">
    <property type="entry name" value="hycI"/>
    <property type="match status" value="1"/>
</dbReference>
<dbReference type="KEGG" id="mpi:Mpet_1563"/>
<dbReference type="STRING" id="679926.Mpet_1563"/>
<organism evidence="5 6">
    <name type="scientific">Methanolacinia petrolearia (strain DSM 11571 / OCM 486 / SEBR 4847)</name>
    <name type="common">Methanoplanus petrolearius</name>
    <dbReference type="NCBI Taxonomy" id="679926"/>
    <lineage>
        <taxon>Archaea</taxon>
        <taxon>Methanobacteriati</taxon>
        <taxon>Methanobacteriota</taxon>
        <taxon>Stenosarchaea group</taxon>
        <taxon>Methanomicrobia</taxon>
        <taxon>Methanomicrobiales</taxon>
        <taxon>Methanomicrobiaceae</taxon>
        <taxon>Methanolacinia</taxon>
    </lineage>
</organism>
<keyword evidence="4" id="KW-0378">Hydrolase</keyword>
<dbReference type="InterPro" id="IPR000671">
    <property type="entry name" value="Peptidase_A31"/>
</dbReference>
<dbReference type="CDD" id="cd06067">
    <property type="entry name" value="H2MP_MemB-H2evol"/>
    <property type="match status" value="1"/>
</dbReference>
<dbReference type="InterPro" id="IPR004420">
    <property type="entry name" value="Pept_A31_hyd_mat_HycI"/>
</dbReference>
<dbReference type="GO" id="GO:0016485">
    <property type="term" value="P:protein processing"/>
    <property type="evidence" value="ECO:0007669"/>
    <property type="project" value="TreeGrafter"/>
</dbReference>
<keyword evidence="6" id="KW-1185">Reference proteome</keyword>
<dbReference type="RefSeq" id="WP_013329497.1">
    <property type="nucleotide sequence ID" value="NC_014507.1"/>
</dbReference>
<sequence length="146" mass="16104">MNILLGVGNTLLSDDGAGIFVAESFLKDGWIPYNCGTAPENFTSIVRREKPEILLVVDAARMGLSPGEFRQVPEEKITDVSFGTHQLPLSQLTAYLKEYAGRIIIIGIEPKTTDFGEELSPEIEEACEKLLEIIKDDPGKVPELRD</sequence>
<dbReference type="NCBIfam" id="TIGR00072">
    <property type="entry name" value="hydrog_prot"/>
    <property type="match status" value="1"/>
</dbReference>
<dbReference type="SUPFAM" id="SSF53163">
    <property type="entry name" value="HybD-like"/>
    <property type="match status" value="1"/>
</dbReference>
<dbReference type="InterPro" id="IPR023430">
    <property type="entry name" value="Pept_HybD-like_dom_sf"/>
</dbReference>
<dbReference type="GO" id="GO:0004190">
    <property type="term" value="F:aspartic-type endopeptidase activity"/>
    <property type="evidence" value="ECO:0007669"/>
    <property type="project" value="UniProtKB-KW"/>
</dbReference>
<evidence type="ECO:0000313" key="6">
    <source>
        <dbReference type="Proteomes" id="UP000006565"/>
    </source>
</evidence>
<reference evidence="5 6" key="1">
    <citation type="journal article" date="2010" name="Stand. Genomic Sci.">
        <title>Complete genome sequence of Methanoplanus petrolearius type strain (SEBR 4847).</title>
        <authorList>
            <person name="Brambilla E."/>
            <person name="Djao O.D."/>
            <person name="Daligault H."/>
            <person name="Lapidus A."/>
            <person name="Lucas S."/>
            <person name="Hammon N."/>
            <person name="Nolan M."/>
            <person name="Tice H."/>
            <person name="Cheng J.F."/>
            <person name="Han C."/>
            <person name="Tapia R."/>
            <person name="Goodwin L."/>
            <person name="Pitluck S."/>
            <person name="Liolios K."/>
            <person name="Ivanova N."/>
            <person name="Mavromatis K."/>
            <person name="Mikhailova N."/>
            <person name="Pati A."/>
            <person name="Chen A."/>
            <person name="Palaniappan K."/>
            <person name="Land M."/>
            <person name="Hauser L."/>
            <person name="Chang Y.J."/>
            <person name="Jeffries C.D."/>
            <person name="Rohde M."/>
            <person name="Spring S."/>
            <person name="Sikorski J."/>
            <person name="Goker M."/>
            <person name="Woyke T."/>
            <person name="Bristow J."/>
            <person name="Eisen J.A."/>
            <person name="Markowitz V."/>
            <person name="Hugenholtz P."/>
            <person name="Kyrpides N.C."/>
            <person name="Klenk H.P."/>
        </authorList>
    </citation>
    <scope>NUCLEOTIDE SEQUENCE [LARGE SCALE GENOMIC DNA]</scope>
    <source>
        <strain evidence="6">DSM 11571 / OCM 486 / SEBR 4847</strain>
    </source>
</reference>
<name>E1RGM5_METP4</name>
<comment type="similarity">
    <text evidence="1">Belongs to the peptidase A31 family.</text>
</comment>
<dbReference type="GO" id="GO:0008047">
    <property type="term" value="F:enzyme activator activity"/>
    <property type="evidence" value="ECO:0007669"/>
    <property type="project" value="InterPro"/>
</dbReference>
<proteinExistence type="inferred from homology"/>
<dbReference type="Gene3D" id="3.40.50.1450">
    <property type="entry name" value="HybD-like"/>
    <property type="match status" value="1"/>
</dbReference>
<evidence type="ECO:0000256" key="3">
    <source>
        <dbReference type="ARBA" id="ARBA00022750"/>
    </source>
</evidence>
<dbReference type="PANTHER" id="PTHR30302:SF1">
    <property type="entry name" value="HYDROGENASE 2 MATURATION PROTEASE"/>
    <property type="match status" value="1"/>
</dbReference>
<dbReference type="AlphaFoldDB" id="E1RGM5"/>
<dbReference type="GeneID" id="9744034"/>
<evidence type="ECO:0000256" key="1">
    <source>
        <dbReference type="ARBA" id="ARBA00006814"/>
    </source>
</evidence>
<dbReference type="eggNOG" id="arCOG04429">
    <property type="taxonomic scope" value="Archaea"/>
</dbReference>
<dbReference type="Proteomes" id="UP000006565">
    <property type="component" value="Chromosome"/>
</dbReference>
<dbReference type="EMBL" id="CP002117">
    <property type="protein sequence ID" value="ADN36320.1"/>
    <property type="molecule type" value="Genomic_DNA"/>
</dbReference>
<evidence type="ECO:0000256" key="2">
    <source>
        <dbReference type="ARBA" id="ARBA00022670"/>
    </source>
</evidence>
<evidence type="ECO:0000256" key="4">
    <source>
        <dbReference type="ARBA" id="ARBA00022801"/>
    </source>
</evidence>
<dbReference type="PRINTS" id="PR00446">
    <property type="entry name" value="HYDRGNUPTAKE"/>
</dbReference>
<dbReference type="MEROPS" id="A31.003"/>
<dbReference type="PANTHER" id="PTHR30302">
    <property type="entry name" value="HYDROGENASE 1 MATURATION PROTEASE"/>
    <property type="match status" value="1"/>
</dbReference>
<protein>
    <submittedName>
        <fullName evidence="5">Hydrogenase maturation protease</fullName>
    </submittedName>
</protein>
<accession>E1RGM5</accession>
<keyword evidence="2 5" id="KW-0645">Protease</keyword>
<gene>
    <name evidence="5" type="ordered locus">Mpet_1563</name>
</gene>
<evidence type="ECO:0000313" key="5">
    <source>
        <dbReference type="EMBL" id="ADN36320.1"/>
    </source>
</evidence>
<keyword evidence="3" id="KW-0064">Aspartyl protease</keyword>
<dbReference type="OrthoDB" id="44145at2157"/>
<dbReference type="Pfam" id="PF01750">
    <property type="entry name" value="HycI"/>
    <property type="match status" value="1"/>
</dbReference>